<dbReference type="KEGG" id="ftj:FTUN_8052"/>
<keyword evidence="2" id="KW-1185">Reference proteome</keyword>
<evidence type="ECO:0000313" key="1">
    <source>
        <dbReference type="EMBL" id="QJX00422.1"/>
    </source>
</evidence>
<dbReference type="RefSeq" id="WP_171475170.1">
    <property type="nucleotide sequence ID" value="NZ_CP053452.2"/>
</dbReference>
<dbReference type="AlphaFoldDB" id="A0A6M5Z4J8"/>
<accession>A0A6M5Z4J8</accession>
<protein>
    <submittedName>
        <fullName evidence="1">Mobile element protein</fullName>
    </submittedName>
</protein>
<evidence type="ECO:0000313" key="2">
    <source>
        <dbReference type="Proteomes" id="UP000503447"/>
    </source>
</evidence>
<dbReference type="EMBL" id="CP053452">
    <property type="protein sequence ID" value="QJX00422.1"/>
    <property type="molecule type" value="Genomic_DNA"/>
</dbReference>
<name>A0A6M5Z4J8_9BACT</name>
<sequence length="85" mass="9731">MSGQFAWVRVWPAQGARGDCAEAPQLWVLFEKRGDEGPLKFAFSNLPAGTSRITAVRLWKIRWPVEQGYQQLREELGLDHFEGRS</sequence>
<proteinExistence type="predicted"/>
<organism evidence="1 2">
    <name type="scientific">Frigoriglobus tundricola</name>
    <dbReference type="NCBI Taxonomy" id="2774151"/>
    <lineage>
        <taxon>Bacteria</taxon>
        <taxon>Pseudomonadati</taxon>
        <taxon>Planctomycetota</taxon>
        <taxon>Planctomycetia</taxon>
        <taxon>Gemmatales</taxon>
        <taxon>Gemmataceae</taxon>
        <taxon>Frigoriglobus</taxon>
    </lineage>
</organism>
<gene>
    <name evidence="1" type="ORF">FTUN_8052</name>
</gene>
<dbReference type="Proteomes" id="UP000503447">
    <property type="component" value="Chromosome"/>
</dbReference>
<reference evidence="2" key="1">
    <citation type="submission" date="2020-05" db="EMBL/GenBank/DDBJ databases">
        <title>Frigoriglobus tundricola gen. nov., sp. nov., a psychrotolerant cellulolytic planctomycete of the family Gemmataceae with two divergent copies of 16S rRNA gene.</title>
        <authorList>
            <person name="Kulichevskaya I.S."/>
            <person name="Ivanova A.A."/>
            <person name="Naumoff D.G."/>
            <person name="Beletsky A.V."/>
            <person name="Rijpstra W.I.C."/>
            <person name="Sinninghe Damste J.S."/>
            <person name="Mardanov A.V."/>
            <person name="Ravin N.V."/>
            <person name="Dedysh S.N."/>
        </authorList>
    </citation>
    <scope>NUCLEOTIDE SEQUENCE [LARGE SCALE GENOMIC DNA]</scope>
    <source>
        <strain evidence="2">PL17</strain>
    </source>
</reference>